<feature type="domain" description="Polymerase nucleotidyl transferase" evidence="1">
    <location>
        <begin position="36"/>
        <end position="83"/>
    </location>
</feature>
<dbReference type="Gene3D" id="3.30.460.10">
    <property type="entry name" value="Beta Polymerase, domain 2"/>
    <property type="match status" value="1"/>
</dbReference>
<evidence type="ECO:0000313" key="3">
    <source>
        <dbReference type="Proteomes" id="UP000032748"/>
    </source>
</evidence>
<dbReference type="AlphaFoldDB" id="A0A0D5XXY4"/>
<dbReference type="PATRIC" id="fig|587753.10.peg.2142"/>
<organism evidence="2 3">
    <name type="scientific">Pseudomonas chlororaphis</name>
    <dbReference type="NCBI Taxonomy" id="587753"/>
    <lineage>
        <taxon>Bacteria</taxon>
        <taxon>Pseudomonadati</taxon>
        <taxon>Pseudomonadota</taxon>
        <taxon>Gammaproteobacteria</taxon>
        <taxon>Pseudomonadales</taxon>
        <taxon>Pseudomonadaceae</taxon>
        <taxon>Pseudomonas</taxon>
    </lineage>
</organism>
<dbReference type="InterPro" id="IPR002934">
    <property type="entry name" value="Polymerase_NTP_transf_dom"/>
</dbReference>
<sequence length="260" mass="28811">MSQYPGVDADGFIQCLPEQPLQPLFAPLVEELCALLSRRFPALLDGLYLYGSVARGDARPGTSDLDVTLVLAWAPSPEETQRLEATRRELQARHPQVSKIDFDIGVLSEVLAPGNLYRWGFWLKHQCRCIWGNDLGLRFAPFRPSRTIAQAVNGDFPEVLEGYAQQLEQAASTAEQQRLQRAAARKALRSANLLRGEQERGWPSTLHEHAQLLTAAEPGLSGYAAFFLQQAYAPQGPVADFVQRLRAYSALLAGETRAQP</sequence>
<evidence type="ECO:0000313" key="2">
    <source>
        <dbReference type="EMBL" id="AKA23597.1"/>
    </source>
</evidence>
<dbReference type="Pfam" id="PF01909">
    <property type="entry name" value="NTP_transf_2"/>
    <property type="match status" value="1"/>
</dbReference>
<gene>
    <name evidence="2" type="ORF">PCL1606_21440</name>
</gene>
<accession>A0A0D5XXY4</accession>
<dbReference type="RefSeq" id="WP_045882146.1">
    <property type="nucleotide sequence ID" value="NZ_CP011110.1"/>
</dbReference>
<dbReference type="SUPFAM" id="SSF81301">
    <property type="entry name" value="Nucleotidyltransferase"/>
    <property type="match status" value="1"/>
</dbReference>
<protein>
    <submittedName>
        <fullName evidence="2">DNA polymerase subunit beta</fullName>
    </submittedName>
</protein>
<dbReference type="CDD" id="cd05403">
    <property type="entry name" value="NT_KNTase_like"/>
    <property type="match status" value="1"/>
</dbReference>
<dbReference type="OrthoDB" id="3422944at2"/>
<reference evidence="2 3" key="1">
    <citation type="journal article" date="2015" name="Mol. Plant Microbe Interact.">
        <title>Comparative Genomic Analysis of Pseudomonas chlororaphis PCL1606 Reveals New Insight into Antifungal Compounds Involved in Biocontrol.</title>
        <authorList>
            <person name="Calderon C.E."/>
            <person name="Ramos C."/>
            <person name="de Vicente A."/>
            <person name="Cazorla F.M."/>
        </authorList>
    </citation>
    <scope>NUCLEOTIDE SEQUENCE [LARGE SCALE GENOMIC DNA]</scope>
    <source>
        <strain evidence="2 3">PCL1606</strain>
    </source>
</reference>
<evidence type="ECO:0000259" key="1">
    <source>
        <dbReference type="Pfam" id="PF01909"/>
    </source>
</evidence>
<dbReference type="InterPro" id="IPR043519">
    <property type="entry name" value="NT_sf"/>
</dbReference>
<name>A0A0D5XXY4_9PSED</name>
<dbReference type="GO" id="GO:0016779">
    <property type="term" value="F:nucleotidyltransferase activity"/>
    <property type="evidence" value="ECO:0007669"/>
    <property type="project" value="InterPro"/>
</dbReference>
<dbReference type="Proteomes" id="UP000032748">
    <property type="component" value="Chromosome"/>
</dbReference>
<proteinExistence type="predicted"/>
<dbReference type="KEGG" id="pcz:PCL1606_21440"/>
<dbReference type="EMBL" id="CP011110">
    <property type="protein sequence ID" value="AKA23597.1"/>
    <property type="molecule type" value="Genomic_DNA"/>
</dbReference>